<accession>A0AAW0SAP2</accession>
<name>A0AAW0SAP2_SCYPA</name>
<reference evidence="2 3" key="1">
    <citation type="submission" date="2023-03" db="EMBL/GenBank/DDBJ databases">
        <title>High-quality genome of Scylla paramamosain provides insights in environmental adaptation.</title>
        <authorList>
            <person name="Zhang L."/>
        </authorList>
    </citation>
    <scope>NUCLEOTIDE SEQUENCE [LARGE SCALE GENOMIC DNA]</scope>
    <source>
        <strain evidence="2">LZ_2023a</strain>
        <tissue evidence="2">Muscle</tissue>
    </source>
</reference>
<proteinExistence type="predicted"/>
<evidence type="ECO:0000256" key="1">
    <source>
        <dbReference type="SAM" id="MobiDB-lite"/>
    </source>
</evidence>
<protein>
    <submittedName>
        <fullName evidence="2">Uncharacterized protein</fullName>
    </submittedName>
</protein>
<keyword evidence="3" id="KW-1185">Reference proteome</keyword>
<dbReference type="Proteomes" id="UP001487740">
    <property type="component" value="Unassembled WGS sequence"/>
</dbReference>
<comment type="caution">
    <text evidence="2">The sequence shown here is derived from an EMBL/GenBank/DDBJ whole genome shotgun (WGS) entry which is preliminary data.</text>
</comment>
<organism evidence="2 3">
    <name type="scientific">Scylla paramamosain</name>
    <name type="common">Mud crab</name>
    <dbReference type="NCBI Taxonomy" id="85552"/>
    <lineage>
        <taxon>Eukaryota</taxon>
        <taxon>Metazoa</taxon>
        <taxon>Ecdysozoa</taxon>
        <taxon>Arthropoda</taxon>
        <taxon>Crustacea</taxon>
        <taxon>Multicrustacea</taxon>
        <taxon>Malacostraca</taxon>
        <taxon>Eumalacostraca</taxon>
        <taxon>Eucarida</taxon>
        <taxon>Decapoda</taxon>
        <taxon>Pleocyemata</taxon>
        <taxon>Brachyura</taxon>
        <taxon>Eubrachyura</taxon>
        <taxon>Portunoidea</taxon>
        <taxon>Portunidae</taxon>
        <taxon>Portuninae</taxon>
        <taxon>Scylla</taxon>
    </lineage>
</organism>
<dbReference type="EMBL" id="JARAKH010002208">
    <property type="protein sequence ID" value="KAK8372380.1"/>
    <property type="molecule type" value="Genomic_DNA"/>
</dbReference>
<feature type="compositionally biased region" description="Polar residues" evidence="1">
    <location>
        <begin position="1"/>
        <end position="11"/>
    </location>
</feature>
<dbReference type="PANTHER" id="PTHR10773:SF19">
    <property type="match status" value="1"/>
</dbReference>
<sequence length="287" mass="32229">MASASTSTTNPVADVRPEAAGEEVSLKRKKNEAEWKKNVAKARKNSGKEYISRSTGKVMAARRVRDPCGCPKSCFDKLGEEAVRSIFTEYWNIGEFNAQSAYLLTRVKSKEVKKRRVAAEGSRRSATLEYTVHVGERNVVVCKKAFLNIHDIGDRRVLNVLKKTGDTGVAPVDRRGSHGHTHNKPAEDVKQLGHDHIKSLPLCSSHYSRAKSRHRLYLPPGYTQQHCYSLFQLWCEGKDVPADKVMNFDAYRRMFTTYNIGQSPPKVDTCSTCDKLVIELEAATEEP</sequence>
<dbReference type="PANTHER" id="PTHR10773">
    <property type="entry name" value="DNA-DIRECTED RNA POLYMERASES I, II, AND III SUBUNIT RPABC2"/>
    <property type="match status" value="1"/>
</dbReference>
<dbReference type="AlphaFoldDB" id="A0AAW0SAP2"/>
<gene>
    <name evidence="2" type="ORF">O3P69_012338</name>
</gene>
<evidence type="ECO:0000313" key="2">
    <source>
        <dbReference type="EMBL" id="KAK8372380.1"/>
    </source>
</evidence>
<feature type="region of interest" description="Disordered" evidence="1">
    <location>
        <begin position="169"/>
        <end position="189"/>
    </location>
</feature>
<feature type="region of interest" description="Disordered" evidence="1">
    <location>
        <begin position="1"/>
        <end position="37"/>
    </location>
</feature>
<evidence type="ECO:0000313" key="3">
    <source>
        <dbReference type="Proteomes" id="UP001487740"/>
    </source>
</evidence>